<proteinExistence type="predicted"/>
<dbReference type="Proteomes" id="UP000288227">
    <property type="component" value="Unassembled WGS sequence"/>
</dbReference>
<protein>
    <submittedName>
        <fullName evidence="2">Phospholipase</fullName>
    </submittedName>
</protein>
<evidence type="ECO:0000313" key="2">
    <source>
        <dbReference type="EMBL" id="GCC50165.1"/>
    </source>
</evidence>
<dbReference type="OrthoDB" id="595091at2"/>
<accession>A0A401U5K7</accession>
<dbReference type="Pfam" id="PF03959">
    <property type="entry name" value="FSH1"/>
    <property type="match status" value="1"/>
</dbReference>
<keyword evidence="3" id="KW-1185">Reference proteome</keyword>
<gene>
    <name evidence="2" type="ORF">SanaruYs_03800</name>
</gene>
<dbReference type="RefSeq" id="WP_127120816.1">
    <property type="nucleotide sequence ID" value="NZ_BHXQ01000001.1"/>
</dbReference>
<name>A0A401U5K7_9BACT</name>
<sequence>MKKVIRFDFTARYEVSGSIDVNTKKVWFVLHGYGQLAEYFLRKFKSLEEKGIYVIAPEGLSRFYIEDVTKRSQGGSQRVGATWMTRENRLVDIENYLTYLNTIYQQEIADRKDLDITVLGFSQGAATASRWVLENQIQFNRLLLWAGMFPDDMDFAKGHEVLLNKKIQLVYGKQDPFLNDERLVHMETLTQKLNVPAEVITFDGGHEIDDATLERLV</sequence>
<organism evidence="2 3">
    <name type="scientific">Chryseotalea sanaruensis</name>
    <dbReference type="NCBI Taxonomy" id="2482724"/>
    <lineage>
        <taxon>Bacteria</taxon>
        <taxon>Pseudomonadati</taxon>
        <taxon>Bacteroidota</taxon>
        <taxon>Cytophagia</taxon>
        <taxon>Cytophagales</taxon>
        <taxon>Chryseotaleaceae</taxon>
        <taxon>Chryseotalea</taxon>
    </lineage>
</organism>
<dbReference type="EMBL" id="BHXQ01000001">
    <property type="protein sequence ID" value="GCC50165.1"/>
    <property type="molecule type" value="Genomic_DNA"/>
</dbReference>
<dbReference type="InterPro" id="IPR029058">
    <property type="entry name" value="AB_hydrolase_fold"/>
</dbReference>
<evidence type="ECO:0000313" key="3">
    <source>
        <dbReference type="Proteomes" id="UP000288227"/>
    </source>
</evidence>
<dbReference type="AlphaFoldDB" id="A0A401U5K7"/>
<dbReference type="InterPro" id="IPR005645">
    <property type="entry name" value="FSH-like_dom"/>
</dbReference>
<evidence type="ECO:0000259" key="1">
    <source>
        <dbReference type="Pfam" id="PF03959"/>
    </source>
</evidence>
<dbReference type="SUPFAM" id="SSF53474">
    <property type="entry name" value="alpha/beta-Hydrolases"/>
    <property type="match status" value="1"/>
</dbReference>
<feature type="domain" description="Serine hydrolase" evidence="1">
    <location>
        <begin position="25"/>
        <end position="208"/>
    </location>
</feature>
<reference evidence="2 3" key="1">
    <citation type="submission" date="2018-11" db="EMBL/GenBank/DDBJ databases">
        <title>Chryseotalea sanarue gen. nov., sp., nov., a member of the family Cytophagaceae, isolated from a brackish lake in Hamamatsu Japan.</title>
        <authorList>
            <person name="Maejima Y."/>
            <person name="Iino T."/>
            <person name="Muraguchi Y."/>
            <person name="Fukuda K."/>
            <person name="Ohkuma M."/>
            <person name="Moriuchi R."/>
            <person name="Dohra H."/>
            <person name="Kimbara K."/>
            <person name="Shintani M."/>
        </authorList>
    </citation>
    <scope>NUCLEOTIDE SEQUENCE [LARGE SCALE GENOMIC DNA]</scope>
    <source>
        <strain evidence="2 3">Ys</strain>
    </source>
</reference>
<comment type="caution">
    <text evidence="2">The sequence shown here is derived from an EMBL/GenBank/DDBJ whole genome shotgun (WGS) entry which is preliminary data.</text>
</comment>
<dbReference type="Gene3D" id="3.40.50.1820">
    <property type="entry name" value="alpha/beta hydrolase"/>
    <property type="match status" value="1"/>
</dbReference>